<sequence length="357" mass="40541">MIDELVIHLGDTKTGSTSIQKALVAKAYDIPNKTLIYPTANNHIGLAKTLTLKRRFAEREKRFKRVYDVLAKSDANYGVVSAEHFQFVDPVVFDEAIKTYWPKLRDRIRLVAYVRPHGGKILSAFAERVKLGNDVETIERFIQTSSDKRMFDYTERFSKWRDVFGDRFTLRPFIRDELYNRDAIQDFFHFLVGGPEFRITEEIAANSSLTVSQLALLRKLHVQIAKHKKDKKGVAKFKEGKGSIGRVMAEYMRDNPLGQDGEKVKLPTSKIDFIKERYAEDAKALDAAFFSGSPMFNDLQQIERSATDKPQPLKAGKYFSKEVLQSVDIFSDVLGDIVANAPTSTKKAISKSRSGAE</sequence>
<accession>A0A1M4N2V2</accession>
<dbReference type="EMBL" id="FMJB01000064">
    <property type="protein sequence ID" value="SCM69220.1"/>
    <property type="molecule type" value="Genomic_DNA"/>
</dbReference>
<dbReference type="Proteomes" id="UP000184085">
    <property type="component" value="Unassembled WGS sequence"/>
</dbReference>
<gene>
    <name evidence="1" type="ORF">KARMA_3454</name>
</gene>
<dbReference type="RefSeq" id="WP_072708571.1">
    <property type="nucleotide sequence ID" value="NZ_FMJB01000064.1"/>
</dbReference>
<protein>
    <submittedName>
        <fullName evidence="1">Uncharacterized protein</fullName>
    </submittedName>
</protein>
<evidence type="ECO:0000313" key="2">
    <source>
        <dbReference type="Proteomes" id="UP000184085"/>
    </source>
</evidence>
<evidence type="ECO:0000313" key="1">
    <source>
        <dbReference type="EMBL" id="SCM69220.1"/>
    </source>
</evidence>
<proteinExistence type="predicted"/>
<reference evidence="2" key="1">
    <citation type="submission" date="2016-09" db="EMBL/GenBank/DDBJ databases">
        <authorList>
            <person name="Wibberg D."/>
        </authorList>
    </citation>
    <scope>NUCLEOTIDE SEQUENCE [LARGE SCALE GENOMIC DNA]</scope>
</reference>
<name>A0A1M4N2V2_9RHOB</name>
<dbReference type="AlphaFoldDB" id="A0A1M4N2V2"/>
<organism evidence="1 2">
    <name type="scientific">Donghicola eburneus</name>
    <dbReference type="NCBI Taxonomy" id="393278"/>
    <lineage>
        <taxon>Bacteria</taxon>
        <taxon>Pseudomonadati</taxon>
        <taxon>Pseudomonadota</taxon>
        <taxon>Alphaproteobacteria</taxon>
        <taxon>Rhodobacterales</taxon>
        <taxon>Roseobacteraceae</taxon>
        <taxon>Donghicola</taxon>
    </lineage>
</organism>
<keyword evidence="2" id="KW-1185">Reference proteome</keyword>